<feature type="domain" description="RRM" evidence="5">
    <location>
        <begin position="24"/>
        <end position="101"/>
    </location>
</feature>
<dbReference type="Proteomes" id="UP000663829">
    <property type="component" value="Unassembled WGS sequence"/>
</dbReference>
<dbReference type="OrthoDB" id="2020831at2759"/>
<comment type="subcellular location">
    <subcellularLocation>
        <location evidence="1">Nucleus</location>
    </subcellularLocation>
</comment>
<dbReference type="PROSITE" id="PS50102">
    <property type="entry name" value="RRM"/>
    <property type="match status" value="2"/>
</dbReference>
<gene>
    <name evidence="6" type="ORF">GPM918_LOCUS5187</name>
    <name evidence="7" type="ORF">SRO942_LOCUS5187</name>
</gene>
<dbReference type="PANTHER" id="PTHR48033">
    <property type="entry name" value="RNA-BINDING (RRM/RBD/RNP MOTIFS) FAMILY PROTEIN"/>
    <property type="match status" value="1"/>
</dbReference>
<organism evidence="6 8">
    <name type="scientific">Didymodactylos carnosus</name>
    <dbReference type="NCBI Taxonomy" id="1234261"/>
    <lineage>
        <taxon>Eukaryota</taxon>
        <taxon>Metazoa</taxon>
        <taxon>Spiralia</taxon>
        <taxon>Gnathifera</taxon>
        <taxon>Rotifera</taxon>
        <taxon>Eurotatoria</taxon>
        <taxon>Bdelloidea</taxon>
        <taxon>Philodinida</taxon>
        <taxon>Philodinidae</taxon>
        <taxon>Didymodactylos</taxon>
    </lineage>
</organism>
<dbReference type="EMBL" id="CAJNOQ010000740">
    <property type="protein sequence ID" value="CAF0833631.1"/>
    <property type="molecule type" value="Genomic_DNA"/>
</dbReference>
<sequence length="280" mass="31928">MLGSTQSSTLDGINQLDAEPGGCVDLIVLGINYRSTEDVVRNYFAQFGELVFTEIKRDSNGKSRGFGFIRFKNLDSQLMVLNKRHHIDGRACDVKIPDSKNPAHEPECARKVFVARLPEMINADDLNNYFQNYGDVCDVYIPKPNRSFAFVTFTDSAIVPKLYGEHFINGCSVSVGPAAPKSKQNENQFKRPKQDSLIPNSPFIPPMNVYGAHNSYQDNRSQNDLLTNMFNPDMVQAFLNQFSHQSTHPKYDWPLDQTSYSRHSNNYEHSEHWNQQNFYG</sequence>
<dbReference type="AlphaFoldDB" id="A0A813V779"/>
<reference evidence="6" key="1">
    <citation type="submission" date="2021-02" db="EMBL/GenBank/DDBJ databases">
        <authorList>
            <person name="Nowell W R."/>
        </authorList>
    </citation>
    <scope>NUCLEOTIDE SEQUENCE</scope>
</reference>
<proteinExistence type="predicted"/>
<evidence type="ECO:0000259" key="5">
    <source>
        <dbReference type="PROSITE" id="PS50102"/>
    </source>
</evidence>
<dbReference type="GO" id="GO:0010468">
    <property type="term" value="P:regulation of gene expression"/>
    <property type="evidence" value="ECO:0007669"/>
    <property type="project" value="TreeGrafter"/>
</dbReference>
<feature type="domain" description="RRM" evidence="5">
    <location>
        <begin position="110"/>
        <end position="180"/>
    </location>
</feature>
<dbReference type="SMART" id="SM00360">
    <property type="entry name" value="RRM"/>
    <property type="match status" value="2"/>
</dbReference>
<dbReference type="GO" id="GO:0005654">
    <property type="term" value="C:nucleoplasm"/>
    <property type="evidence" value="ECO:0007669"/>
    <property type="project" value="TreeGrafter"/>
</dbReference>
<keyword evidence="3" id="KW-0694">RNA-binding</keyword>
<dbReference type="SUPFAM" id="SSF54928">
    <property type="entry name" value="RNA-binding domain, RBD"/>
    <property type="match status" value="1"/>
</dbReference>
<evidence type="ECO:0000256" key="1">
    <source>
        <dbReference type="ARBA" id="ARBA00004123"/>
    </source>
</evidence>
<name>A0A813V779_9BILA</name>
<dbReference type="GO" id="GO:0003723">
    <property type="term" value="F:RNA binding"/>
    <property type="evidence" value="ECO:0007669"/>
    <property type="project" value="UniProtKB-UniRule"/>
</dbReference>
<evidence type="ECO:0000313" key="7">
    <source>
        <dbReference type="EMBL" id="CAF3620728.1"/>
    </source>
</evidence>
<accession>A0A813V779</accession>
<evidence type="ECO:0000313" key="6">
    <source>
        <dbReference type="EMBL" id="CAF0833631.1"/>
    </source>
</evidence>
<comment type="caution">
    <text evidence="6">The sequence shown here is derived from an EMBL/GenBank/DDBJ whole genome shotgun (WGS) entry which is preliminary data.</text>
</comment>
<dbReference type="Pfam" id="PF00076">
    <property type="entry name" value="RRM_1"/>
    <property type="match status" value="2"/>
</dbReference>
<evidence type="ECO:0000256" key="2">
    <source>
        <dbReference type="ARBA" id="ARBA00023242"/>
    </source>
</evidence>
<dbReference type="InterPro" id="IPR012677">
    <property type="entry name" value="Nucleotide-bd_a/b_plait_sf"/>
</dbReference>
<dbReference type="Gene3D" id="3.30.70.330">
    <property type="match status" value="2"/>
</dbReference>
<dbReference type="PANTHER" id="PTHR48033:SF9">
    <property type="entry name" value="TAR DNA-BINDING PROTEIN 43"/>
    <property type="match status" value="1"/>
</dbReference>
<evidence type="ECO:0000256" key="4">
    <source>
        <dbReference type="SAM" id="MobiDB-lite"/>
    </source>
</evidence>
<dbReference type="InterPro" id="IPR035979">
    <property type="entry name" value="RBD_domain_sf"/>
</dbReference>
<keyword evidence="2" id="KW-0539">Nucleus</keyword>
<evidence type="ECO:0000313" key="8">
    <source>
        <dbReference type="Proteomes" id="UP000663829"/>
    </source>
</evidence>
<evidence type="ECO:0000256" key="3">
    <source>
        <dbReference type="PROSITE-ProRule" id="PRU00176"/>
    </source>
</evidence>
<dbReference type="GO" id="GO:0000785">
    <property type="term" value="C:chromatin"/>
    <property type="evidence" value="ECO:0007669"/>
    <property type="project" value="TreeGrafter"/>
</dbReference>
<dbReference type="InterPro" id="IPR000504">
    <property type="entry name" value="RRM_dom"/>
</dbReference>
<protein>
    <recommendedName>
        <fullName evidence="5">RRM domain-containing protein</fullName>
    </recommendedName>
</protein>
<keyword evidence="8" id="KW-1185">Reference proteome</keyword>
<dbReference type="EMBL" id="CAJOBC010000740">
    <property type="protein sequence ID" value="CAF3620728.1"/>
    <property type="molecule type" value="Genomic_DNA"/>
</dbReference>
<feature type="region of interest" description="Disordered" evidence="4">
    <location>
        <begin position="178"/>
        <end position="201"/>
    </location>
</feature>
<dbReference type="Proteomes" id="UP000681722">
    <property type="component" value="Unassembled WGS sequence"/>
</dbReference>